<dbReference type="Proteomes" id="UP000834106">
    <property type="component" value="Chromosome 8"/>
</dbReference>
<dbReference type="InterPro" id="IPR039620">
    <property type="entry name" value="BKI1/MAKR1/3/4"/>
</dbReference>
<dbReference type="GO" id="GO:0005886">
    <property type="term" value="C:plasma membrane"/>
    <property type="evidence" value="ECO:0007669"/>
    <property type="project" value="InterPro"/>
</dbReference>
<proteinExistence type="predicted"/>
<dbReference type="PANTHER" id="PTHR33312">
    <property type="entry name" value="MEMBRANE-ASSOCIATED KINASE REGULATOR 4-RELATED"/>
    <property type="match status" value="1"/>
</dbReference>
<reference evidence="1" key="1">
    <citation type="submission" date="2023-05" db="EMBL/GenBank/DDBJ databases">
        <authorList>
            <person name="Huff M."/>
        </authorList>
    </citation>
    <scope>NUCLEOTIDE SEQUENCE</scope>
</reference>
<dbReference type="AlphaFoldDB" id="A0AAD2DVI8"/>
<gene>
    <name evidence="1" type="ORF">FPE_LOCUS13718</name>
</gene>
<dbReference type="GO" id="GO:0019210">
    <property type="term" value="F:kinase inhibitor activity"/>
    <property type="evidence" value="ECO:0007669"/>
    <property type="project" value="InterPro"/>
</dbReference>
<dbReference type="PANTHER" id="PTHR33312:SF5">
    <property type="entry name" value="MEMBRANE-ASSOCIATED KINASE REGULATOR 4-RELATED"/>
    <property type="match status" value="1"/>
</dbReference>
<sequence length="345" mass="38271">MATNLECSDEDYIDMELCSSSSLNFANSSPKNKDFEFQMSSVCSEKDTTTSPADELFYKGKLLPLHLPPRLQMVQNLLSTTSSCGGATNKEGSFPFISSCSTAPCTNTNTPLDSCNISPSESCRVSCELNPDEYFFEWSTELSSFIKNNHNHHPKKSWTSKRLKFIKHSILGSKLKASRAYLKSLFSKSACSEAEILSKNENFSNKYFKVAKKNPTIGSIIKNIEKEGIEDNVHRRSFSSAIKRHSPTKCLSSSSSNSSSASSSFSYNLNNVHELHFLKRSSSAPENEGSIEAAIAHCKKSRQLPDSINASRDSAFCKFSNSKIADGEDREKSLVILRRLGIIEK</sequence>
<evidence type="ECO:0000313" key="1">
    <source>
        <dbReference type="EMBL" id="CAI9766288.1"/>
    </source>
</evidence>
<evidence type="ECO:0000313" key="2">
    <source>
        <dbReference type="Proteomes" id="UP000834106"/>
    </source>
</evidence>
<evidence type="ECO:0008006" key="3">
    <source>
        <dbReference type="Google" id="ProtNLM"/>
    </source>
</evidence>
<keyword evidence="2" id="KW-1185">Reference proteome</keyword>
<name>A0AAD2DVI8_9LAMI</name>
<protein>
    <recommendedName>
        <fullName evidence="3">Membrane-associated kinase regulator 4</fullName>
    </recommendedName>
</protein>
<dbReference type="EMBL" id="OU503043">
    <property type="protein sequence ID" value="CAI9766288.1"/>
    <property type="molecule type" value="Genomic_DNA"/>
</dbReference>
<accession>A0AAD2DVI8</accession>
<organism evidence="1 2">
    <name type="scientific">Fraxinus pennsylvanica</name>
    <dbReference type="NCBI Taxonomy" id="56036"/>
    <lineage>
        <taxon>Eukaryota</taxon>
        <taxon>Viridiplantae</taxon>
        <taxon>Streptophyta</taxon>
        <taxon>Embryophyta</taxon>
        <taxon>Tracheophyta</taxon>
        <taxon>Spermatophyta</taxon>
        <taxon>Magnoliopsida</taxon>
        <taxon>eudicotyledons</taxon>
        <taxon>Gunneridae</taxon>
        <taxon>Pentapetalae</taxon>
        <taxon>asterids</taxon>
        <taxon>lamiids</taxon>
        <taxon>Lamiales</taxon>
        <taxon>Oleaceae</taxon>
        <taxon>Oleeae</taxon>
        <taxon>Fraxinus</taxon>
    </lineage>
</organism>